<dbReference type="AlphaFoldDB" id="A0A328BFL1"/>
<gene>
    <name evidence="1" type="ORF">DJ019_10935</name>
</gene>
<accession>A0A328BFL1</accession>
<reference evidence="1 2" key="1">
    <citation type="submission" date="2018-05" db="EMBL/GenBank/DDBJ databases">
        <authorList>
            <person name="Lanie J.A."/>
            <person name="Ng W.-L."/>
            <person name="Kazmierczak K.M."/>
            <person name="Andrzejewski T.M."/>
            <person name="Davidsen T.M."/>
            <person name="Wayne K.J."/>
            <person name="Tettelin H."/>
            <person name="Glass J.I."/>
            <person name="Rusch D."/>
            <person name="Podicherti R."/>
            <person name="Tsui H.-C.T."/>
            <person name="Winkler M.E."/>
        </authorList>
    </citation>
    <scope>NUCLEOTIDE SEQUENCE [LARGE SCALE GENOMIC DNA]</scope>
    <source>
        <strain evidence="1 2">BUT-10</strain>
    </source>
</reference>
<dbReference type="Proteomes" id="UP000249524">
    <property type="component" value="Unassembled WGS sequence"/>
</dbReference>
<name>A0A328BFL1_9CAUL</name>
<dbReference type="EMBL" id="QFYS01000004">
    <property type="protein sequence ID" value="RAK65469.1"/>
    <property type="molecule type" value="Genomic_DNA"/>
</dbReference>
<keyword evidence="2" id="KW-1185">Reference proteome</keyword>
<proteinExistence type="predicted"/>
<organism evidence="1 2">
    <name type="scientific">Phenylobacterium kunshanense</name>
    <dbReference type="NCBI Taxonomy" id="1445034"/>
    <lineage>
        <taxon>Bacteria</taxon>
        <taxon>Pseudomonadati</taxon>
        <taxon>Pseudomonadota</taxon>
        <taxon>Alphaproteobacteria</taxon>
        <taxon>Caulobacterales</taxon>
        <taxon>Caulobacteraceae</taxon>
        <taxon>Phenylobacterium</taxon>
    </lineage>
</organism>
<comment type="caution">
    <text evidence="1">The sequence shown here is derived from an EMBL/GenBank/DDBJ whole genome shotgun (WGS) entry which is preliminary data.</text>
</comment>
<evidence type="ECO:0000313" key="2">
    <source>
        <dbReference type="Proteomes" id="UP000249524"/>
    </source>
</evidence>
<sequence>MYHVDGGGRLRLGDTFLAGTDAEAAARARPLLRDGQGAELWDGGRMAGRFTRDHEFLPGVS</sequence>
<evidence type="ECO:0000313" key="1">
    <source>
        <dbReference type="EMBL" id="RAK65469.1"/>
    </source>
</evidence>
<protein>
    <submittedName>
        <fullName evidence="1">Uncharacterized protein</fullName>
    </submittedName>
</protein>
<dbReference type="RefSeq" id="WP_111276065.1">
    <property type="nucleotide sequence ID" value="NZ_QFYS01000004.1"/>
</dbReference>